<dbReference type="EMBL" id="CP046072">
    <property type="protein sequence ID" value="QSZ40685.1"/>
    <property type="molecule type" value="Genomic_DNA"/>
</dbReference>
<protein>
    <recommendedName>
        <fullName evidence="5">Histidine kinase</fullName>
    </recommendedName>
</protein>
<evidence type="ECO:0000313" key="4">
    <source>
        <dbReference type="Proteomes" id="UP000671852"/>
    </source>
</evidence>
<dbReference type="InterPro" id="IPR013702">
    <property type="entry name" value="FIST_domain_N"/>
</dbReference>
<feature type="domain" description="FIST" evidence="1">
    <location>
        <begin position="24"/>
        <end position="215"/>
    </location>
</feature>
<evidence type="ECO:0000313" key="3">
    <source>
        <dbReference type="EMBL" id="QSZ40685.1"/>
    </source>
</evidence>
<gene>
    <name evidence="3" type="ORF">GJV85_00630</name>
</gene>
<dbReference type="RefSeq" id="WP_207561963.1">
    <property type="nucleotide sequence ID" value="NZ_CP046072.1"/>
</dbReference>
<dbReference type="Pfam" id="PF10442">
    <property type="entry name" value="FIST_C"/>
    <property type="match status" value="1"/>
</dbReference>
<feature type="domain" description="FIST C-domain" evidence="2">
    <location>
        <begin position="216"/>
        <end position="353"/>
    </location>
</feature>
<dbReference type="AlphaFoldDB" id="A0A975GBL8"/>
<name>A0A975GBL8_9BACT</name>
<dbReference type="PANTHER" id="PTHR40252:SF2">
    <property type="entry name" value="BLR0328 PROTEIN"/>
    <property type="match status" value="1"/>
</dbReference>
<evidence type="ECO:0008006" key="5">
    <source>
        <dbReference type="Google" id="ProtNLM"/>
    </source>
</evidence>
<dbReference type="Pfam" id="PF08495">
    <property type="entry name" value="FIST"/>
    <property type="match status" value="1"/>
</dbReference>
<dbReference type="InterPro" id="IPR019494">
    <property type="entry name" value="FIST_C"/>
</dbReference>
<keyword evidence="4" id="KW-1185">Reference proteome</keyword>
<reference evidence="3" key="1">
    <citation type="submission" date="2019-11" db="EMBL/GenBank/DDBJ databases">
        <authorList>
            <person name="Kojima H."/>
        </authorList>
    </citation>
    <scope>NUCLEOTIDE SEQUENCE</scope>
    <source>
        <strain evidence="3">H1576</strain>
    </source>
</reference>
<organism evidence="3 4">
    <name type="scientific">Sulfurimonas aquatica</name>
    <dbReference type="NCBI Taxonomy" id="2672570"/>
    <lineage>
        <taxon>Bacteria</taxon>
        <taxon>Pseudomonadati</taxon>
        <taxon>Campylobacterota</taxon>
        <taxon>Epsilonproteobacteria</taxon>
        <taxon>Campylobacterales</taxon>
        <taxon>Sulfurimonadaceae</taxon>
        <taxon>Sulfurimonas</taxon>
    </lineage>
</organism>
<dbReference type="PANTHER" id="PTHR40252">
    <property type="entry name" value="BLR0328 PROTEIN"/>
    <property type="match status" value="1"/>
</dbReference>
<dbReference type="Proteomes" id="UP000671852">
    <property type="component" value="Chromosome"/>
</dbReference>
<dbReference type="KEGG" id="saqt:GJV85_00630"/>
<evidence type="ECO:0000259" key="1">
    <source>
        <dbReference type="SMART" id="SM00897"/>
    </source>
</evidence>
<dbReference type="SMART" id="SM00897">
    <property type="entry name" value="FIST"/>
    <property type="match status" value="1"/>
</dbReference>
<proteinExistence type="predicted"/>
<evidence type="ECO:0000259" key="2">
    <source>
        <dbReference type="SMART" id="SM01204"/>
    </source>
</evidence>
<sequence length="374" mass="40687">MTTSQLLYSNENGWQNASKNEVKNPQLILLFGNGDYFKTSSYGDLKKLYPQSNILGCSTAGSIIGQRVDDITVATLVSFDQGRIKIVSADFDTAEESMPTAKKLAQELNSEDLKHVFVLSDGLNVNGSEIADGFNEVLPEGVLLTGGLAGDGVDFAQTYVVANDVPKSKRVAALGFYGDSLEIKSGCFAGWDEFGAERIITKSKGNILYEIDGKPALELYKSYLGDETKDLPASGLKFPIAIRKDLTQEPLIRTLLAVDEETQSLTFAGDIPEGFHCRLMKSNMDRLIDNAGLAAEQAYSRTKENSLCIAVSCVGRRIILSQLVEEEIDAIEEVIGKESTIAGFYSYGELAPLVGFSECALHNQTMTLTIINEN</sequence>
<dbReference type="SMART" id="SM01204">
    <property type="entry name" value="FIST_C"/>
    <property type="match status" value="1"/>
</dbReference>
<accession>A0A975GBL8</accession>
<reference evidence="3" key="2">
    <citation type="submission" date="2021-04" db="EMBL/GenBank/DDBJ databases">
        <title>Isolation and characterization of a novel species of the genus Sulfurimonas.</title>
        <authorList>
            <person name="Fukui M."/>
        </authorList>
    </citation>
    <scope>NUCLEOTIDE SEQUENCE</scope>
    <source>
        <strain evidence="3">H1576</strain>
    </source>
</reference>